<feature type="transmembrane region" description="Helical" evidence="1">
    <location>
        <begin position="44"/>
        <end position="65"/>
    </location>
</feature>
<evidence type="ECO:0000313" key="2">
    <source>
        <dbReference type="EMBL" id="KAK7392110.1"/>
    </source>
</evidence>
<dbReference type="Proteomes" id="UP001386955">
    <property type="component" value="Unassembled WGS sequence"/>
</dbReference>
<keyword evidence="1" id="KW-1133">Transmembrane helix</keyword>
<proteinExistence type="predicted"/>
<comment type="caution">
    <text evidence="2">The sequence shown here is derived from an EMBL/GenBank/DDBJ whole genome shotgun (WGS) entry which is preliminary data.</text>
</comment>
<name>A0AAN9XH85_PSOTE</name>
<keyword evidence="1" id="KW-0812">Transmembrane</keyword>
<reference evidence="2 3" key="1">
    <citation type="submission" date="2024-01" db="EMBL/GenBank/DDBJ databases">
        <title>The genomes of 5 underutilized Papilionoideae crops provide insights into root nodulation and disease resistanc.</title>
        <authorList>
            <person name="Jiang F."/>
        </authorList>
    </citation>
    <scope>NUCLEOTIDE SEQUENCE [LARGE SCALE GENOMIC DNA]</scope>
    <source>
        <strain evidence="2">DUOXIRENSHENG_FW03</strain>
        <tissue evidence="2">Leaves</tissue>
    </source>
</reference>
<sequence length="70" mass="7737">MLVRRDRNQSRWGEGMKAKGGRVSAMGGLGVKEELTKGGYGGKILMLGIHTGLQLLLFLLLVEFVNRHLE</sequence>
<keyword evidence="1" id="KW-0472">Membrane</keyword>
<keyword evidence="3" id="KW-1185">Reference proteome</keyword>
<evidence type="ECO:0000256" key="1">
    <source>
        <dbReference type="SAM" id="Phobius"/>
    </source>
</evidence>
<organism evidence="2 3">
    <name type="scientific">Psophocarpus tetragonolobus</name>
    <name type="common">Winged bean</name>
    <name type="synonym">Dolichos tetragonolobus</name>
    <dbReference type="NCBI Taxonomy" id="3891"/>
    <lineage>
        <taxon>Eukaryota</taxon>
        <taxon>Viridiplantae</taxon>
        <taxon>Streptophyta</taxon>
        <taxon>Embryophyta</taxon>
        <taxon>Tracheophyta</taxon>
        <taxon>Spermatophyta</taxon>
        <taxon>Magnoliopsida</taxon>
        <taxon>eudicotyledons</taxon>
        <taxon>Gunneridae</taxon>
        <taxon>Pentapetalae</taxon>
        <taxon>rosids</taxon>
        <taxon>fabids</taxon>
        <taxon>Fabales</taxon>
        <taxon>Fabaceae</taxon>
        <taxon>Papilionoideae</taxon>
        <taxon>50 kb inversion clade</taxon>
        <taxon>NPAAA clade</taxon>
        <taxon>indigoferoid/millettioid clade</taxon>
        <taxon>Phaseoleae</taxon>
        <taxon>Psophocarpus</taxon>
    </lineage>
</organism>
<dbReference type="AlphaFoldDB" id="A0AAN9XH85"/>
<dbReference type="EMBL" id="JAYMYS010000005">
    <property type="protein sequence ID" value="KAK7392110.1"/>
    <property type="molecule type" value="Genomic_DNA"/>
</dbReference>
<evidence type="ECO:0000313" key="3">
    <source>
        <dbReference type="Proteomes" id="UP001386955"/>
    </source>
</evidence>
<protein>
    <submittedName>
        <fullName evidence="2">Uncharacterized protein</fullName>
    </submittedName>
</protein>
<gene>
    <name evidence="2" type="ORF">VNO78_20537</name>
</gene>
<accession>A0AAN9XH85</accession>